<evidence type="ECO:0000313" key="1">
    <source>
        <dbReference type="EMBL" id="KAK7503304.1"/>
    </source>
</evidence>
<dbReference type="Proteomes" id="UP001519460">
    <property type="component" value="Unassembled WGS sequence"/>
</dbReference>
<gene>
    <name evidence="1" type="ORF">BaRGS_00005569</name>
</gene>
<keyword evidence="2" id="KW-1185">Reference proteome</keyword>
<feature type="non-terminal residue" evidence="1">
    <location>
        <position position="1"/>
    </location>
</feature>
<proteinExistence type="predicted"/>
<dbReference type="AlphaFoldDB" id="A0ABD0LWA0"/>
<sequence>THWAEIELASHRLTNQFGFQIALGEVVVVSWQRPQFVAANVMEELEPETEDEK</sequence>
<organism evidence="1 2">
    <name type="scientific">Batillaria attramentaria</name>
    <dbReference type="NCBI Taxonomy" id="370345"/>
    <lineage>
        <taxon>Eukaryota</taxon>
        <taxon>Metazoa</taxon>
        <taxon>Spiralia</taxon>
        <taxon>Lophotrochozoa</taxon>
        <taxon>Mollusca</taxon>
        <taxon>Gastropoda</taxon>
        <taxon>Caenogastropoda</taxon>
        <taxon>Sorbeoconcha</taxon>
        <taxon>Cerithioidea</taxon>
        <taxon>Batillariidae</taxon>
        <taxon>Batillaria</taxon>
    </lineage>
</organism>
<protein>
    <submittedName>
        <fullName evidence="1">Uncharacterized protein</fullName>
    </submittedName>
</protein>
<dbReference type="EMBL" id="JACVVK020000021">
    <property type="protein sequence ID" value="KAK7503304.1"/>
    <property type="molecule type" value="Genomic_DNA"/>
</dbReference>
<comment type="caution">
    <text evidence="1">The sequence shown here is derived from an EMBL/GenBank/DDBJ whole genome shotgun (WGS) entry which is preliminary data.</text>
</comment>
<accession>A0ABD0LWA0</accession>
<name>A0ABD0LWA0_9CAEN</name>
<evidence type="ECO:0000313" key="2">
    <source>
        <dbReference type="Proteomes" id="UP001519460"/>
    </source>
</evidence>
<reference evidence="1 2" key="1">
    <citation type="journal article" date="2023" name="Sci. Data">
        <title>Genome assembly of the Korean intertidal mud-creeper Batillaria attramentaria.</title>
        <authorList>
            <person name="Patra A.K."/>
            <person name="Ho P.T."/>
            <person name="Jun S."/>
            <person name="Lee S.J."/>
            <person name="Kim Y."/>
            <person name="Won Y.J."/>
        </authorList>
    </citation>
    <scope>NUCLEOTIDE SEQUENCE [LARGE SCALE GENOMIC DNA]</scope>
    <source>
        <strain evidence="1">Wonlab-2016</strain>
    </source>
</reference>